<dbReference type="GO" id="GO:0050660">
    <property type="term" value="F:flavin adenine dinucleotide binding"/>
    <property type="evidence" value="ECO:0007669"/>
    <property type="project" value="InterPro"/>
</dbReference>
<dbReference type="CDD" id="cd19944">
    <property type="entry name" value="NirB_Fer2_BFD-like_2"/>
    <property type="match status" value="1"/>
</dbReference>
<reference evidence="18" key="1">
    <citation type="submission" date="2016-10" db="EMBL/GenBank/DDBJ databases">
        <authorList>
            <person name="Varghese N."/>
            <person name="Submissions S."/>
        </authorList>
    </citation>
    <scope>NUCLEOTIDE SEQUENCE [LARGE SCALE GENOMIC DNA]</scope>
    <source>
        <strain evidence="18">CGMCC 1.10784</strain>
    </source>
</reference>
<dbReference type="Gene3D" id="3.30.413.10">
    <property type="entry name" value="Sulfite Reductase Hemoprotein, domain 1"/>
    <property type="match status" value="1"/>
</dbReference>
<dbReference type="GO" id="GO:0050661">
    <property type="term" value="F:NADP binding"/>
    <property type="evidence" value="ECO:0007669"/>
    <property type="project" value="InterPro"/>
</dbReference>
<evidence type="ECO:0000256" key="1">
    <source>
        <dbReference type="ARBA" id="ARBA00001929"/>
    </source>
</evidence>
<sequence>MKRKLAVIGNGMAGVRCVEEIYRLSPDAFEITIIGDEPHPNYNRIMLSKVLQGDTSITDITINEFSWYKERGIRLLLGEKAVRIDAGSKKIFLESGMTIPYDELILATGSSAFTPSIPGIHKSGVTAFRNIKDCETMIEASESYRRAAVIGGGLLGLEAARGLLNLGMEVHVVHNASYLMNRQLDTMSADMLKRELMKQGMRFWMEKRTEKIIGRKRAEGLQFSDGTKLVADLIVLAVGISPNIAIAAHSGIVTNRAIVVDDYMRTSVPHIYAVGECAEHDETVYGLVAPLYEQGKVLARVLTGADTAPYKGSIPYSMLKVSGVDVFSAGDIQGDVEVALQQYNGLHGTYKKVTVRGGRIAGAVLYGDSSEGMKLLDYLKKKTPAEVLLEQAVGPGTGGADAAVIAMADHETVCSCNGVSKGAIVKAIAEDNLQSVEQIRDKTKASGSCGGCKQLVGAVLACALAGAIGAAKKVTPICGCTPLGHEEVKEAIIKRVYTDSAQVREELGWSKADGCFVCRAAIPYYMGMVDEGNRDGADHEDYEDRILGNVREVFFNTKDIQLPYPVRTEMSENYLQPSDVLVRDFGLAAVPAGWEVYVGGHAEHPVKQAQLLAVEAEEDMALQLAAACVQWYRESAYYGERPWKWLERIGLQPLREKLLDRENQEELLNRWQAAERTEMAWSGK</sequence>
<dbReference type="Gene3D" id="3.30.390.30">
    <property type="match status" value="1"/>
</dbReference>
<keyword evidence="11" id="KW-0408">Iron</keyword>
<dbReference type="InterPro" id="IPR016156">
    <property type="entry name" value="FAD/NAD-linked_Rdtase_dimer_sf"/>
</dbReference>
<comment type="cofactor">
    <cofactor evidence="3">
        <name>FAD</name>
        <dbReference type="ChEBI" id="CHEBI:57692"/>
    </cofactor>
</comment>
<dbReference type="SUPFAM" id="SSF51905">
    <property type="entry name" value="FAD/NAD(P)-binding domain"/>
    <property type="match status" value="2"/>
</dbReference>
<dbReference type="InterPro" id="IPR041854">
    <property type="entry name" value="BFD-like_2Fe2S-bd_dom_sf"/>
</dbReference>
<dbReference type="GO" id="GO:0046872">
    <property type="term" value="F:metal ion binding"/>
    <property type="evidence" value="ECO:0007669"/>
    <property type="project" value="UniProtKB-KW"/>
</dbReference>
<evidence type="ECO:0000256" key="2">
    <source>
        <dbReference type="ARBA" id="ARBA00001966"/>
    </source>
</evidence>
<gene>
    <name evidence="17" type="ORF">SAMN05216378_4645</name>
</gene>
<keyword evidence="9" id="KW-0274">FAD</keyword>
<keyword evidence="10" id="KW-0560">Oxidoreductase</keyword>
<evidence type="ECO:0000256" key="9">
    <source>
        <dbReference type="ARBA" id="ARBA00022827"/>
    </source>
</evidence>
<dbReference type="Pfam" id="PF18267">
    <property type="entry name" value="Rubredoxin_C"/>
    <property type="match status" value="1"/>
</dbReference>
<accession>A0A1I2F379</accession>
<feature type="domain" description="Nitrite/sulphite reductase 4Fe-4S" evidence="13">
    <location>
        <begin position="552"/>
        <end position="663"/>
    </location>
</feature>
<feature type="domain" description="BFD-like [2Fe-2S]-binding" evidence="14">
    <location>
        <begin position="413"/>
        <end position="461"/>
    </location>
</feature>
<evidence type="ECO:0000259" key="15">
    <source>
        <dbReference type="Pfam" id="PF07992"/>
    </source>
</evidence>
<keyword evidence="12" id="KW-0411">Iron-sulfur</keyword>
<dbReference type="AlphaFoldDB" id="A0A1I2F379"/>
<evidence type="ECO:0000313" key="17">
    <source>
        <dbReference type="EMBL" id="SFE99287.1"/>
    </source>
</evidence>
<dbReference type="InterPro" id="IPR006067">
    <property type="entry name" value="NO2/SO3_Rdtase_4Fe4S_dom"/>
</dbReference>
<dbReference type="InterPro" id="IPR012744">
    <property type="entry name" value="Nitri_red_NirB"/>
</dbReference>
<dbReference type="Pfam" id="PF04324">
    <property type="entry name" value="Fer2_BFD"/>
    <property type="match status" value="2"/>
</dbReference>
<protein>
    <submittedName>
        <fullName evidence="17">Nitrite reductase (NADH) large subunit</fullName>
    </submittedName>
</protein>
<dbReference type="GO" id="GO:0020037">
    <property type="term" value="F:heme binding"/>
    <property type="evidence" value="ECO:0007669"/>
    <property type="project" value="InterPro"/>
</dbReference>
<comment type="similarity">
    <text evidence="5">Belongs to the nitrite and sulfite reductase 4Fe-4S domain family.</text>
</comment>
<evidence type="ECO:0000259" key="13">
    <source>
        <dbReference type="Pfam" id="PF01077"/>
    </source>
</evidence>
<organism evidence="17 18">
    <name type="scientific">Paenibacillus catalpae</name>
    <dbReference type="NCBI Taxonomy" id="1045775"/>
    <lineage>
        <taxon>Bacteria</taxon>
        <taxon>Bacillati</taxon>
        <taxon>Bacillota</taxon>
        <taxon>Bacilli</taxon>
        <taxon>Bacillales</taxon>
        <taxon>Paenibacillaceae</taxon>
        <taxon>Paenibacillus</taxon>
    </lineage>
</organism>
<dbReference type="CDD" id="cd19943">
    <property type="entry name" value="NirB_Fer2_BFD-like_1"/>
    <property type="match status" value="1"/>
</dbReference>
<evidence type="ECO:0000256" key="6">
    <source>
        <dbReference type="ARBA" id="ARBA00022617"/>
    </source>
</evidence>
<evidence type="ECO:0000256" key="10">
    <source>
        <dbReference type="ARBA" id="ARBA00023002"/>
    </source>
</evidence>
<evidence type="ECO:0000256" key="4">
    <source>
        <dbReference type="ARBA" id="ARBA00005096"/>
    </source>
</evidence>
<dbReference type="InterPro" id="IPR036188">
    <property type="entry name" value="FAD/NAD-bd_sf"/>
</dbReference>
<evidence type="ECO:0000256" key="3">
    <source>
        <dbReference type="ARBA" id="ARBA00001974"/>
    </source>
</evidence>
<dbReference type="PRINTS" id="PR00368">
    <property type="entry name" value="FADPNR"/>
</dbReference>
<evidence type="ECO:0000256" key="12">
    <source>
        <dbReference type="ARBA" id="ARBA00023014"/>
    </source>
</evidence>
<dbReference type="InterPro" id="IPR023753">
    <property type="entry name" value="FAD/NAD-binding_dom"/>
</dbReference>
<keyword evidence="6" id="KW-0349">Heme</keyword>
<evidence type="ECO:0000313" key="18">
    <source>
        <dbReference type="Proteomes" id="UP000198855"/>
    </source>
</evidence>
<feature type="domain" description="BFD-like [2Fe-2S]-binding" evidence="14">
    <location>
        <begin position="477"/>
        <end position="526"/>
    </location>
</feature>
<dbReference type="PANTHER" id="PTHR43809">
    <property type="entry name" value="NITRITE REDUCTASE (NADH) LARGE SUBUNIT"/>
    <property type="match status" value="1"/>
</dbReference>
<name>A0A1I2F379_9BACL</name>
<dbReference type="FunFam" id="3.50.50.60:FF:000033">
    <property type="entry name" value="Nitrite reductase [NAD(P)H], large subunit"/>
    <property type="match status" value="1"/>
</dbReference>
<dbReference type="InterPro" id="IPR052034">
    <property type="entry name" value="NasD-like"/>
</dbReference>
<dbReference type="Proteomes" id="UP000198855">
    <property type="component" value="Unassembled WGS sequence"/>
</dbReference>
<dbReference type="Pfam" id="PF07992">
    <property type="entry name" value="Pyr_redox_2"/>
    <property type="match status" value="1"/>
</dbReference>
<comment type="cofactor">
    <cofactor evidence="2">
        <name>[4Fe-4S] cluster</name>
        <dbReference type="ChEBI" id="CHEBI:49883"/>
    </cofactor>
</comment>
<evidence type="ECO:0000259" key="14">
    <source>
        <dbReference type="Pfam" id="PF04324"/>
    </source>
</evidence>
<comment type="cofactor">
    <cofactor evidence="1">
        <name>siroheme</name>
        <dbReference type="ChEBI" id="CHEBI:60052"/>
    </cofactor>
</comment>
<dbReference type="NCBIfam" id="TIGR02374">
    <property type="entry name" value="nitri_red_nirB"/>
    <property type="match status" value="1"/>
</dbReference>
<dbReference type="OrthoDB" id="9792592at2"/>
<dbReference type="PRINTS" id="PR00411">
    <property type="entry name" value="PNDRDTASEI"/>
</dbReference>
<dbReference type="InterPro" id="IPR007419">
    <property type="entry name" value="BFD-like_2Fe2S-bd_dom"/>
</dbReference>
<dbReference type="InterPro" id="IPR045854">
    <property type="entry name" value="NO2/SO3_Rdtase_4Fe4S_sf"/>
</dbReference>
<keyword evidence="7" id="KW-0285">Flavoprotein</keyword>
<dbReference type="InterPro" id="IPR041575">
    <property type="entry name" value="Rubredoxin_C"/>
</dbReference>
<dbReference type="RefSeq" id="WP_091188802.1">
    <property type="nucleotide sequence ID" value="NZ_FOMT01000005.1"/>
</dbReference>
<dbReference type="STRING" id="1045775.SAMN05216378_4645"/>
<feature type="domain" description="FAD/NAD(P)-binding" evidence="15">
    <location>
        <begin position="4"/>
        <end position="282"/>
    </location>
</feature>
<comment type="pathway">
    <text evidence="4">Nitrogen metabolism; nitrate reduction (assimilation).</text>
</comment>
<dbReference type="GO" id="GO:0042128">
    <property type="term" value="P:nitrate assimilation"/>
    <property type="evidence" value="ECO:0007669"/>
    <property type="project" value="InterPro"/>
</dbReference>
<dbReference type="Gene3D" id="1.10.10.1100">
    <property type="entry name" value="BFD-like [2Fe-2S]-binding domain"/>
    <property type="match status" value="1"/>
</dbReference>
<evidence type="ECO:0000256" key="7">
    <source>
        <dbReference type="ARBA" id="ARBA00022630"/>
    </source>
</evidence>
<feature type="domain" description="NADH-rubredoxin oxidoreductase C-terminal" evidence="16">
    <location>
        <begin position="315"/>
        <end position="383"/>
    </location>
</feature>
<dbReference type="GO" id="GO:0098809">
    <property type="term" value="F:nitrite reductase activity"/>
    <property type="evidence" value="ECO:0007669"/>
    <property type="project" value="InterPro"/>
</dbReference>
<evidence type="ECO:0000256" key="8">
    <source>
        <dbReference type="ARBA" id="ARBA00022723"/>
    </source>
</evidence>
<evidence type="ECO:0000256" key="5">
    <source>
        <dbReference type="ARBA" id="ARBA00010429"/>
    </source>
</evidence>
<proteinExistence type="inferred from homology"/>
<dbReference type="SUPFAM" id="SSF56014">
    <property type="entry name" value="Nitrite and sulphite reductase 4Fe-4S domain-like"/>
    <property type="match status" value="1"/>
</dbReference>
<dbReference type="Gene3D" id="3.50.50.60">
    <property type="entry name" value="FAD/NAD(P)-binding domain"/>
    <property type="match status" value="2"/>
</dbReference>
<evidence type="ECO:0000259" key="16">
    <source>
        <dbReference type="Pfam" id="PF18267"/>
    </source>
</evidence>
<keyword evidence="8" id="KW-0479">Metal-binding</keyword>
<keyword evidence="18" id="KW-1185">Reference proteome</keyword>
<evidence type="ECO:0000256" key="11">
    <source>
        <dbReference type="ARBA" id="ARBA00023004"/>
    </source>
</evidence>
<dbReference type="PANTHER" id="PTHR43809:SF1">
    <property type="entry name" value="NITRITE REDUCTASE (NADH) LARGE SUBUNIT"/>
    <property type="match status" value="1"/>
</dbReference>
<dbReference type="GO" id="GO:0051536">
    <property type="term" value="F:iron-sulfur cluster binding"/>
    <property type="evidence" value="ECO:0007669"/>
    <property type="project" value="UniProtKB-KW"/>
</dbReference>
<dbReference type="Pfam" id="PF01077">
    <property type="entry name" value="NIR_SIR"/>
    <property type="match status" value="1"/>
</dbReference>
<dbReference type="EMBL" id="FOMT01000005">
    <property type="protein sequence ID" value="SFE99287.1"/>
    <property type="molecule type" value="Genomic_DNA"/>
</dbReference>